<proteinExistence type="inferred from homology"/>
<dbReference type="PROSITE" id="PS50290">
    <property type="entry name" value="PI3_4_KINASE_3"/>
    <property type="match status" value="1"/>
</dbReference>
<dbReference type="InterPro" id="IPR011990">
    <property type="entry name" value="TPR-like_helical_dom_sf"/>
</dbReference>
<dbReference type="SMART" id="SM00146">
    <property type="entry name" value="PI3Kc"/>
    <property type="match status" value="1"/>
</dbReference>
<dbReference type="Proteomes" id="UP000076722">
    <property type="component" value="Unassembled WGS sequence"/>
</dbReference>
<reference evidence="6 7" key="1">
    <citation type="journal article" date="2016" name="Mol. Biol. Evol.">
        <title>Comparative Genomics of Early-Diverging Mushroom-Forming Fungi Provides Insights into the Origins of Lignocellulose Decay Capabilities.</title>
        <authorList>
            <person name="Nagy L.G."/>
            <person name="Riley R."/>
            <person name="Tritt A."/>
            <person name="Adam C."/>
            <person name="Daum C."/>
            <person name="Floudas D."/>
            <person name="Sun H."/>
            <person name="Yadav J.S."/>
            <person name="Pangilinan J."/>
            <person name="Larsson K.H."/>
            <person name="Matsuura K."/>
            <person name="Barry K."/>
            <person name="Labutti K."/>
            <person name="Kuo R."/>
            <person name="Ohm R.A."/>
            <person name="Bhattacharya S.S."/>
            <person name="Shirouzu T."/>
            <person name="Yoshinaga Y."/>
            <person name="Martin F.M."/>
            <person name="Grigoriev I.V."/>
            <person name="Hibbett D.S."/>
        </authorList>
    </citation>
    <scope>NUCLEOTIDE SEQUENCE [LARGE SCALE GENOMIC DNA]</scope>
    <source>
        <strain evidence="6 7">HHB9708</strain>
    </source>
</reference>
<dbReference type="GO" id="GO:0000124">
    <property type="term" value="C:SAGA complex"/>
    <property type="evidence" value="ECO:0007669"/>
    <property type="project" value="TreeGrafter"/>
</dbReference>
<dbReference type="PANTHER" id="PTHR11139">
    <property type="entry name" value="ATAXIA TELANGIECTASIA MUTATED ATM -RELATED"/>
    <property type="match status" value="1"/>
</dbReference>
<name>A0A164ZG92_9AGAM</name>
<dbReference type="InterPro" id="IPR003151">
    <property type="entry name" value="PIK-rel_kinase_FAT"/>
</dbReference>
<dbReference type="SUPFAM" id="SSF48371">
    <property type="entry name" value="ARM repeat"/>
    <property type="match status" value="3"/>
</dbReference>
<dbReference type="STRING" id="1314777.A0A164ZG92"/>
<dbReference type="GO" id="GO:0006281">
    <property type="term" value="P:DNA repair"/>
    <property type="evidence" value="ECO:0007669"/>
    <property type="project" value="TreeGrafter"/>
</dbReference>
<dbReference type="Gene3D" id="1.10.1070.11">
    <property type="entry name" value="Phosphatidylinositol 3-/4-kinase, catalytic domain"/>
    <property type="match status" value="1"/>
</dbReference>
<dbReference type="InterPro" id="IPR046807">
    <property type="entry name" value="Tra1_central"/>
</dbReference>
<comment type="similarity">
    <text evidence="1">Belongs to the PI3/PI4-kinase family. TRA1 subfamily.</text>
</comment>
<keyword evidence="7" id="KW-1185">Reference proteome</keyword>
<sequence>MSEAMASSGSPSMPTNMVTLTLADLDKVVNVLQNETLDIKTRHQTTVELRDAVDGLKDAELMRFIYHCLPAVMHVLSVGQPSFRRDDPQFLLRMTLIEILQRMPHAESVKEHVVSIVGLVLQLLSTDNEDMGVICIKIIIDLNRTFRSSYEEHVTKFVGMVREIYQNMEGLVKESFAPGAQRDAQVPERALRSFKVLSECPIATVLLFQAHKALVNPCVREMLPVVVSFLRVQAPQQQLCREQAVARGTIWTGIAPELQGNSEFRELITAQVKTMSFLAYILRGANESLRQYQDTVPQASVRLLQDCPSDAPATRKELLVATRHMLSTDFRQAFINQIDTLLDERVLLGSGLASQEALRPLAYSMLADLVHHVRADLSPAQITRVVKTYSSMVHNPALGGAIQTMCAKLLMTVTDSITTKETQDGAATTLYSLLESDINKLRTIVTIHDELQSEKTKQQGGSTGSRDLSIISVEKLKPLYGAAYVFENPDDVLRGRLPLPSFTATNYLSDLRQLFRTLLHGIRAILGGLRQADAPVPDAELISQFFESGVRCLILFKDREPREEKEAMDWFAAVWHEVDPHVFQEVWTSKMEFFVEHTLNHTSLLAVAQALFEHETRSQQLVSISLRHFTDRLDLLGNMETRRAAVTIRFMKMAFSAVSQFPEVNEAILAPHLDRLIMDSFPLSAKSLEPSNYFILLKGLFRAIGGGQGRFEILYKGVLPLLPEMLESLSKMLEAAEPGQKKDLLIELNLTVPVRLTHLLKFLHYLVNPLVLALGSSAELVTQGLRTLELMVDNLTPDFLDPTLQPVLRELMTALSKHLRPLPWTPHQHSHTIIRTLGKLGGRNRRLLEQNPILSYEPYSEPATVPISFGGRTIKLDLSPIVVLAAKTLQHTETSYQRNAFDTLRYALDVLSPQGIQGHAREQTFEAILRGLFDALHIANLQTEAFEYLRGFSRNIFTVEMDRIYQPTSLARRLPLPLVALYIKALPQCLVCRESEDIETPRSFFLSVLQDLMALAVEDTVHPSKTKELFMILHHIASRFTALCFEATWQNKVAGFSGIAVMTSVVDLGFRWNLDREIEFVRALLFVLKDMPHDAPRNVDDVVSGLKHVLRICNRTEANAEANIDAADIQLAAQKIPMLVGVLLPELASVHSIVRQTAKSCLLLIAELHKKSVHELLTPLRERLLSPIFAKPLRALPFQSQIGNIDAMTFCLTLEPPLPDVNDELMRLLHEALALADADEGALVQRPTYRQNILAVTNLRVVCIKLLTASMPVTDFFAKHPATRQKVTSVYFKSLYSPSADVKSAAHEGLCVVLTIQSRLPRDLLQTGLRPILMNLADPKRLSVPGLEGLARLLELLTNYFKVEIGSKLLDHFRVIADPVVLRNSAIGPLTDNEEIRKLVRLVNIFHLLPPAANIFLEDLVISVVKTEAILHSASPSPFTEPLAKFLDRYPLESVDYFRKNLNDPKHVRTLRNVLQSRMAPLMEKTLMGQAEILYNTCLRDPTGELVAAGLHLTMDLIEVSPAWLTYQPRIVDAVLELWRPNAVPSDSNPSGEDMSSHQLTLMAAILCKVIEHTQRIDVLIEIVSIFSVRAAVDVSHVSSSLFRYLKASPVAVQRNIILRFLVWFKDPDVSPVQKTLFIRYVLTPLLHITLSQPDDLGDVIDSDIITNIHDNIWVPMNSQGGAFIGDDALTIELLNMSSILVHRCTLFVQEHRKLLIKCAWNFINTEDAMLKQSAYMLAARFFEAFDSPAKFILRALTGLLRPSQSENRTLIRQALDILMPALPKRFPDEPGIPQWAKVIRCILTEDGHNPSQLIVIYQLIMRHRELFFPWREIFAPHMVQSLTKLGLHATSTAETRLVSIDVLDTICHWEKAAMEQLTHSNQLTEGPDDRMEVDSGKLPSLSDGTDVWILTHSQREVAVGYFIRLLVTNADALHRTGQGSRTSALLSELLSLRGWKDVHIKLNFFMKALDQPPEREGAVTYIQNSMKVLGIVANHKSDAWYLSNAEGLQEVLQKGLATDDAVLLEIFRPILERFLQVFPLPRHDEDSQADVSDLHAFIINTISDGLRTSINLRSTLMILLTVVQGVPERIDQFSLPLMKLFAKLTKEHGTVPPASIAYDTGVRFLQGILEISRHAVNFFGDQRKVLLTSLVQLIEKSASPVLCPLMLDIVREWVLRRREAYPTLKEKANLLLKMQAFQRLTEPLYKEYLTLIYDIYTDPQLRRTDLTVRLEPAFVACCSARDPGIRHQFIDLLNASTAKMLNSRLSYVLGSQNWEPLAEIHWVYLLLNSILGCADGEVVFSTNNHVPTSTGPEPARLPESVAPKDLTLLLDPICRLLFLDSQTAHDVWVSFFPEIWAALSRKEQGELSYHMLGLLSKEYHSRQVMLRPNMVNTLLCGIYPCSPPMTLPPFLTKYLAKTFGSWHVALEMLQSSLDHLREDEHALDMTKDALIELYSEIAEEDMFYGLWRRRSIFPETNAALSFEQNGMWVQAQTMYETAQSRSRNGQQPFSEVEYYLWEDHWIIAAQKLQQWDILFELAKNQGDHDLYLESAWRLLDWNTDLAQIEEHLNAVVEPQTPRRRIFEALAALTKAGGTPFDKTVSEFPRIIDDAMQISLRKWVTLPEILSVAHVPLLQHFQQVLELQEAAQIFVSISSTTAQNLEKKSGEMKQILQAWRERLPNLGDDIGIWSDLVAWRQHVFAAINKYFIPLIQTPAQGGAAGQSANTVGYRGYHETAWIINRFAHVARKHHLMDVCTFSLNKIYTLPNIEISEAFLKLREQARCHYQNPAELQSGLDVINNTNLMYFSASQKAEFYTLKGMFFSKLGNKEEANRAFGSAVQMDLNMAKAWAEWGKFGDRCFQESAGELVHAASAVSCYLQAAGLYKSAKSRPLLIRVLWLLSVDDATLTISRSFDTYKGEAAFWYWITLIPQLLISLGYREAKHARYVLLNLAKLYPQALFFPLRTVKEDLTAMKRAAAARQAAMAQQLASASAGPTRSAENAGEVNSHEPNGIQPDAPKKDEAPAAARTDAGPSEGTNNATADGAAPAPSRQPADYVEEIVSILKTAFPLLALTMETLVDQINSRFKSTPEEDVYRYTSILLTEAISAYTQRIHKGHEDGTIPPQCASNATRFASSLSGATKAEFEEDIIKSKLSLREHIARIQRWRDRYEKILEGRPKSQPLDLLSHWLVEFQHGKFDDIEVPGQYLEHKDSPANFVKISRIAPKFEVCRAHGFSYRRITMHGHDATVHSFAVQFPAARHCRREERLVQLFRIFNGVLTRRKETRKRNISFHLPAAVPFNPTLRLVENDSSYITLQDIYDQHCEDIGILKEEPIMLFADKCKSVTDLKKPTPASEYNNMRLEVMNEVMLKMIPQNVISSYMLRTMTTPIDLWMMRKQFTLQLASATFMTYTMSLAARYPSRFHVSRTTGLIHVSEMLPSLSSRQPLFVMPETVPFRLTPNMQHFITPIGIEGLLTVGLMSIGRSLTEPEFDMDQQLSLFLRDEVFTWYTMHGRSPQMDNAIQNQVAALVDGVVKKAEILACKLEREQEPKANGAPLTAVQTISNLISMATNPISLSKMSEHYYPWF</sequence>
<dbReference type="CDD" id="cd05163">
    <property type="entry name" value="PIKK_TRRAP"/>
    <property type="match status" value="1"/>
</dbReference>
<organism evidence="6 7">
    <name type="scientific">Sistotremastrum niveocremeum HHB9708</name>
    <dbReference type="NCBI Taxonomy" id="1314777"/>
    <lineage>
        <taxon>Eukaryota</taxon>
        <taxon>Fungi</taxon>
        <taxon>Dikarya</taxon>
        <taxon>Basidiomycota</taxon>
        <taxon>Agaricomycotina</taxon>
        <taxon>Agaricomycetes</taxon>
        <taxon>Sistotremastrales</taxon>
        <taxon>Sistotremastraceae</taxon>
        <taxon>Sertulicium</taxon>
        <taxon>Sertulicium niveocremeum</taxon>
    </lineage>
</organism>
<gene>
    <name evidence="6" type="ORF">SISNIDRAFT_481598</name>
</gene>
<dbReference type="Pfam" id="PF20206">
    <property type="entry name" value="Tra1_ring"/>
    <property type="match status" value="1"/>
</dbReference>
<evidence type="ECO:0000259" key="4">
    <source>
        <dbReference type="PROSITE" id="PS50290"/>
    </source>
</evidence>
<dbReference type="InterPro" id="IPR036940">
    <property type="entry name" value="PI3/4_kinase_cat_sf"/>
</dbReference>
<dbReference type="InterPro" id="IPR011009">
    <property type="entry name" value="Kinase-like_dom_sf"/>
</dbReference>
<dbReference type="EMBL" id="KV419396">
    <property type="protein sequence ID" value="KZS97699.1"/>
    <property type="molecule type" value="Genomic_DNA"/>
</dbReference>
<evidence type="ECO:0000313" key="6">
    <source>
        <dbReference type="EMBL" id="KZS97699.1"/>
    </source>
</evidence>
<feature type="region of interest" description="Disordered" evidence="3">
    <location>
        <begin position="2989"/>
        <end position="3053"/>
    </location>
</feature>
<dbReference type="PANTHER" id="PTHR11139:SF1">
    <property type="entry name" value="TRANSFORMATION_TRANSCRIPTION DOMAIN-ASSOCIATED PROTEIN"/>
    <property type="match status" value="1"/>
</dbReference>
<evidence type="ECO:0000256" key="3">
    <source>
        <dbReference type="SAM" id="MobiDB-lite"/>
    </source>
</evidence>
<dbReference type="GO" id="GO:0035267">
    <property type="term" value="C:NuA4 histone acetyltransferase complex"/>
    <property type="evidence" value="ECO:0007669"/>
    <property type="project" value="TreeGrafter"/>
</dbReference>
<dbReference type="InterPro" id="IPR050517">
    <property type="entry name" value="DDR_Repair_Kinase"/>
</dbReference>
<evidence type="ECO:0000313" key="7">
    <source>
        <dbReference type="Proteomes" id="UP000076722"/>
    </source>
</evidence>
<feature type="domain" description="FAT" evidence="5">
    <location>
        <begin position="2412"/>
        <end position="2969"/>
    </location>
</feature>
<feature type="repeat" description="TPR" evidence="2">
    <location>
        <begin position="2812"/>
        <end position="2845"/>
    </location>
</feature>
<dbReference type="InterPro" id="IPR014009">
    <property type="entry name" value="PIK_FAT"/>
</dbReference>
<dbReference type="PROSITE" id="PS50005">
    <property type="entry name" value="TPR"/>
    <property type="match status" value="1"/>
</dbReference>
<dbReference type="PROSITE" id="PS51189">
    <property type="entry name" value="FAT"/>
    <property type="match status" value="1"/>
</dbReference>
<dbReference type="SUPFAM" id="SSF56112">
    <property type="entry name" value="Protein kinase-like (PK-like)"/>
    <property type="match status" value="1"/>
</dbReference>
<dbReference type="GO" id="GO:0006355">
    <property type="term" value="P:regulation of DNA-templated transcription"/>
    <property type="evidence" value="ECO:0007669"/>
    <property type="project" value="TreeGrafter"/>
</dbReference>
<protein>
    <submittedName>
        <fullName evidence="6">FAT-domain-containing protein</fullName>
    </submittedName>
</protein>
<dbReference type="GO" id="GO:0004672">
    <property type="term" value="F:protein kinase activity"/>
    <property type="evidence" value="ECO:0007669"/>
    <property type="project" value="UniProtKB-ARBA"/>
</dbReference>
<evidence type="ECO:0000256" key="2">
    <source>
        <dbReference type="PROSITE-ProRule" id="PRU00339"/>
    </source>
</evidence>
<evidence type="ECO:0000259" key="5">
    <source>
        <dbReference type="PROSITE" id="PS51189"/>
    </source>
</evidence>
<dbReference type="InterPro" id="IPR046805">
    <property type="entry name" value="Tra1_ring"/>
</dbReference>
<evidence type="ECO:0000256" key="1">
    <source>
        <dbReference type="ARBA" id="ARBA00007234"/>
    </source>
</evidence>
<accession>A0A164ZG92</accession>
<dbReference type="Pfam" id="PF00454">
    <property type="entry name" value="PI3_PI4_kinase"/>
    <property type="match status" value="1"/>
</dbReference>
<dbReference type="Pfam" id="PF20175">
    <property type="entry name" value="Tra1_central"/>
    <property type="match status" value="1"/>
</dbReference>
<dbReference type="SUPFAM" id="SSF48452">
    <property type="entry name" value="TPR-like"/>
    <property type="match status" value="1"/>
</dbReference>
<dbReference type="GO" id="GO:0005634">
    <property type="term" value="C:nucleus"/>
    <property type="evidence" value="ECO:0007669"/>
    <property type="project" value="TreeGrafter"/>
</dbReference>
<dbReference type="InterPro" id="IPR016024">
    <property type="entry name" value="ARM-type_fold"/>
</dbReference>
<dbReference type="InterPro" id="IPR019734">
    <property type="entry name" value="TPR_rpt"/>
</dbReference>
<dbReference type="OrthoDB" id="5570127at2759"/>
<dbReference type="InterPro" id="IPR000403">
    <property type="entry name" value="PI3/4_kinase_cat_dom"/>
</dbReference>
<keyword evidence="2" id="KW-0802">TPR repeat</keyword>
<feature type="domain" description="PI3K/PI4K catalytic" evidence="4">
    <location>
        <begin position="3224"/>
        <end position="3550"/>
    </location>
</feature>
<dbReference type="Pfam" id="PF02259">
    <property type="entry name" value="FAT"/>
    <property type="match status" value="1"/>
</dbReference>